<proteinExistence type="predicted"/>
<evidence type="ECO:0000313" key="1">
    <source>
        <dbReference type="EMBL" id="EHI53002.1"/>
    </source>
</evidence>
<comment type="caution">
    <text evidence="1">The sequence shown here is derived from an EMBL/GenBank/DDBJ whole genome shotgun (WGS) entry which is preliminary data.</text>
</comment>
<reference evidence="1 2" key="1">
    <citation type="journal article" date="2012" name="Front. Microbiol.">
        <title>Draft Genome Sequence of the Virulent Strain 01-B526 of the Fish Pathogen Aeromonas salmonicida.</title>
        <authorList>
            <person name="Charette S.J."/>
            <person name="Brochu F."/>
            <person name="Boyle B."/>
            <person name="Filion G."/>
            <person name="Tanaka K.H."/>
            <person name="Derome N."/>
        </authorList>
    </citation>
    <scope>NUCLEOTIDE SEQUENCE [LARGE SCALE GENOMIC DNA]</scope>
    <source>
        <strain evidence="1 2">01-B526</strain>
    </source>
</reference>
<name>A0ABN0E1L4_AERSS</name>
<organism evidence="1 2">
    <name type="scientific">Aeromonas salmonicida subsp. salmonicida 01-B526</name>
    <dbReference type="NCBI Taxonomy" id="1076135"/>
    <lineage>
        <taxon>Bacteria</taxon>
        <taxon>Pseudomonadati</taxon>
        <taxon>Pseudomonadota</taxon>
        <taxon>Gammaproteobacteria</taxon>
        <taxon>Aeromonadales</taxon>
        <taxon>Aeromonadaceae</taxon>
        <taxon>Aeromonas</taxon>
    </lineage>
</organism>
<sequence>MKNVEFLHVIDMMGDIQPSLSIKYTIKNITLSFSSTPMSQAVNIYT</sequence>
<accession>A0ABN0E1L4</accession>
<dbReference type="Proteomes" id="UP000006428">
    <property type="component" value="Unassembled WGS sequence"/>
</dbReference>
<keyword evidence="2" id="KW-1185">Reference proteome</keyword>
<protein>
    <submittedName>
        <fullName evidence="1">Uncharacterized protein</fullName>
    </submittedName>
</protein>
<gene>
    <name evidence="1" type="ORF">IYQ_08511</name>
</gene>
<evidence type="ECO:0000313" key="2">
    <source>
        <dbReference type="Proteomes" id="UP000006428"/>
    </source>
</evidence>
<dbReference type="EMBL" id="AGVO01000028">
    <property type="protein sequence ID" value="EHI53002.1"/>
    <property type="molecule type" value="Genomic_DNA"/>
</dbReference>